<dbReference type="AlphaFoldDB" id="A0A645H922"/>
<proteinExistence type="predicted"/>
<protein>
    <submittedName>
        <fullName evidence="2">Uncharacterized protein</fullName>
    </submittedName>
</protein>
<evidence type="ECO:0000256" key="1">
    <source>
        <dbReference type="SAM" id="MobiDB-lite"/>
    </source>
</evidence>
<dbReference type="AntiFam" id="ANF00237">
    <property type="entry name" value="Shadow ORF (opposite ahcY)"/>
</dbReference>
<name>A0A645H922_9ZZZZ</name>
<dbReference type="EMBL" id="VSSQ01088125">
    <property type="protein sequence ID" value="MPN34862.1"/>
    <property type="molecule type" value="Genomic_DNA"/>
</dbReference>
<comment type="caution">
    <text evidence="2">The sequence shown here is derived from an EMBL/GenBank/DDBJ whole genome shotgun (WGS) entry which is preliminary data.</text>
</comment>
<evidence type="ECO:0000313" key="2">
    <source>
        <dbReference type="EMBL" id="MPN34862.1"/>
    </source>
</evidence>
<accession>A0A645H922</accession>
<organism evidence="2">
    <name type="scientific">bioreactor metagenome</name>
    <dbReference type="NCBI Taxonomy" id="1076179"/>
    <lineage>
        <taxon>unclassified sequences</taxon>
        <taxon>metagenomes</taxon>
        <taxon>ecological metagenomes</taxon>
    </lineage>
</organism>
<sequence>MSGGVAQIQQASLAEHDDRMTVGEIPPVDLRLDAGLADAVQLGESGHVDFVVEVPNVPHDGEVLHPGHLRSGDHLQASSRSDEDVGLLDHIVQGGNLIAVHGRLQRTNRIDLGDDDTGTLTGQ</sequence>
<gene>
    <name evidence="2" type="ORF">SDC9_182356</name>
</gene>
<feature type="region of interest" description="Disordered" evidence="1">
    <location>
        <begin position="1"/>
        <end position="20"/>
    </location>
</feature>
<reference evidence="2" key="1">
    <citation type="submission" date="2019-08" db="EMBL/GenBank/DDBJ databases">
        <authorList>
            <person name="Kucharzyk K."/>
            <person name="Murdoch R.W."/>
            <person name="Higgins S."/>
            <person name="Loffler F."/>
        </authorList>
    </citation>
    <scope>NUCLEOTIDE SEQUENCE</scope>
</reference>